<dbReference type="SUPFAM" id="SSF48576">
    <property type="entry name" value="Terpenoid synthases"/>
    <property type="match status" value="1"/>
</dbReference>
<keyword evidence="2" id="KW-1185">Reference proteome</keyword>
<dbReference type="OrthoDB" id="2861623at2759"/>
<organism evidence="1 2">
    <name type="scientific">Cadophora malorum</name>
    <dbReference type="NCBI Taxonomy" id="108018"/>
    <lineage>
        <taxon>Eukaryota</taxon>
        <taxon>Fungi</taxon>
        <taxon>Dikarya</taxon>
        <taxon>Ascomycota</taxon>
        <taxon>Pezizomycotina</taxon>
        <taxon>Leotiomycetes</taxon>
        <taxon>Helotiales</taxon>
        <taxon>Ploettnerulaceae</taxon>
        <taxon>Cadophora</taxon>
    </lineage>
</organism>
<dbReference type="InterPro" id="IPR008949">
    <property type="entry name" value="Isoprenoid_synthase_dom_sf"/>
</dbReference>
<gene>
    <name evidence="1" type="ORF">IFR04_007278</name>
</gene>
<sequence length="151" mass="17307">MAAATPTTVIIPDLFESFLSRTPKVNPHYEVVRDAALDWASEVCGYNQEGAKKMRQGDFGYFAAVSLPDASPVKLRTVIDWFNWLFVFDDQLDDGPLSLQKDEACKYIDGTLSILDDRSPYRFDKSIQPIQRVIHIVRYRNLDMSNFYFGL</sequence>
<dbReference type="EMBL" id="JAFJYH010000102">
    <property type="protein sequence ID" value="KAG4419576.1"/>
    <property type="molecule type" value="Genomic_DNA"/>
</dbReference>
<dbReference type="Gene3D" id="1.10.600.10">
    <property type="entry name" value="Farnesyl Diphosphate Synthase"/>
    <property type="match status" value="1"/>
</dbReference>
<reference evidence="1" key="1">
    <citation type="submission" date="2021-02" db="EMBL/GenBank/DDBJ databases">
        <title>Genome sequence Cadophora malorum strain M34.</title>
        <authorList>
            <person name="Stefanovic E."/>
            <person name="Vu D."/>
            <person name="Scully C."/>
            <person name="Dijksterhuis J."/>
            <person name="Roader J."/>
            <person name="Houbraken J."/>
        </authorList>
    </citation>
    <scope>NUCLEOTIDE SEQUENCE</scope>
    <source>
        <strain evidence="1">M34</strain>
    </source>
</reference>
<dbReference type="Proteomes" id="UP000664132">
    <property type="component" value="Unassembled WGS sequence"/>
</dbReference>
<evidence type="ECO:0000313" key="1">
    <source>
        <dbReference type="EMBL" id="KAG4419576.1"/>
    </source>
</evidence>
<accession>A0A8H7W6P2</accession>
<evidence type="ECO:0008006" key="3">
    <source>
        <dbReference type="Google" id="ProtNLM"/>
    </source>
</evidence>
<comment type="caution">
    <text evidence="1">The sequence shown here is derived from an EMBL/GenBank/DDBJ whole genome shotgun (WGS) entry which is preliminary data.</text>
</comment>
<evidence type="ECO:0000313" key="2">
    <source>
        <dbReference type="Proteomes" id="UP000664132"/>
    </source>
</evidence>
<protein>
    <recommendedName>
        <fullName evidence="3">Terpenoid synthase</fullName>
    </recommendedName>
</protein>
<proteinExistence type="predicted"/>
<dbReference type="AlphaFoldDB" id="A0A8H7W6P2"/>
<name>A0A8H7W6P2_9HELO</name>